<evidence type="ECO:0008006" key="5">
    <source>
        <dbReference type="Google" id="ProtNLM"/>
    </source>
</evidence>
<dbReference type="EMBL" id="JAAWWP010000009">
    <property type="protein sequence ID" value="NKI42909.1"/>
    <property type="molecule type" value="Genomic_DNA"/>
</dbReference>
<evidence type="ECO:0000313" key="3">
    <source>
        <dbReference type="EMBL" id="NKI42909.1"/>
    </source>
</evidence>
<protein>
    <recommendedName>
        <fullName evidence="5">Anaphase-promoting complex subunit 4 WD40 domain-containing protein</fullName>
    </recommendedName>
</protein>
<evidence type="ECO:0000256" key="1">
    <source>
        <dbReference type="PROSITE-ProRule" id="PRU00221"/>
    </source>
</evidence>
<dbReference type="InterPro" id="IPR001680">
    <property type="entry name" value="WD40_rpt"/>
</dbReference>
<dbReference type="PROSITE" id="PS50082">
    <property type="entry name" value="WD_REPEATS_2"/>
    <property type="match status" value="1"/>
</dbReference>
<dbReference type="Proteomes" id="UP000772196">
    <property type="component" value="Unassembled WGS sequence"/>
</dbReference>
<proteinExistence type="predicted"/>
<reference evidence="3 4" key="1">
    <citation type="submission" date="2020-04" db="EMBL/GenBank/DDBJ databases">
        <title>Phylogenetic Diversity and Antibacterial Activity against Ralstonia solanacearum of Endophytic Actinomycete Isolated from Moss.</title>
        <authorList>
            <person name="Zhuang X."/>
        </authorList>
    </citation>
    <scope>NUCLEOTIDE SEQUENCE [LARGE SCALE GENOMIC DNA]</scope>
    <source>
        <strain evidence="3 4">LD120</strain>
    </source>
</reference>
<comment type="caution">
    <text evidence="3">The sequence shown here is derived from an EMBL/GenBank/DDBJ whole genome shotgun (WGS) entry which is preliminary data.</text>
</comment>
<feature type="compositionally biased region" description="Low complexity" evidence="2">
    <location>
        <begin position="11"/>
        <end position="35"/>
    </location>
</feature>
<keyword evidence="1" id="KW-0853">WD repeat</keyword>
<feature type="compositionally biased region" description="Low complexity" evidence="2">
    <location>
        <begin position="42"/>
        <end position="53"/>
    </location>
</feature>
<gene>
    <name evidence="3" type="ORF">HFV08_17025</name>
</gene>
<evidence type="ECO:0000313" key="4">
    <source>
        <dbReference type="Proteomes" id="UP000772196"/>
    </source>
</evidence>
<dbReference type="Pfam" id="PF00400">
    <property type="entry name" value="WD40"/>
    <property type="match status" value="2"/>
</dbReference>
<accession>A0ABX1H3H2</accession>
<keyword evidence="4" id="KW-1185">Reference proteome</keyword>
<name>A0ABX1H3H2_9ACTN</name>
<evidence type="ECO:0000256" key="2">
    <source>
        <dbReference type="SAM" id="MobiDB-lite"/>
    </source>
</evidence>
<sequence length="221" mass="22319">MRPPGPPAPSPRTAGSRSPAPASRPSSARAGRSAPQRPPAAAPGCSARCAASGEAPPNPIPRSPSRPNGLVYTLGWGTPSGVRCWDPATGAPAGPPAFRGELVLRDPGPRSRALTLTPDGSRLATADEDGAVRLLDTATGTLLARLRVHSGPVTDVVASPDGTLLATTGEDGALTVRTVADHRLLATARADAALNSATWVGGSAVLVAAGERGLYGFTLHR</sequence>
<dbReference type="Gene3D" id="2.130.10.10">
    <property type="entry name" value="YVTN repeat-like/Quinoprotein amine dehydrogenase"/>
    <property type="match status" value="1"/>
</dbReference>
<feature type="compositionally biased region" description="Pro residues" evidence="2">
    <location>
        <begin position="1"/>
        <end position="10"/>
    </location>
</feature>
<feature type="region of interest" description="Disordered" evidence="2">
    <location>
        <begin position="1"/>
        <end position="66"/>
    </location>
</feature>
<dbReference type="InterPro" id="IPR015943">
    <property type="entry name" value="WD40/YVTN_repeat-like_dom_sf"/>
</dbReference>
<dbReference type="InterPro" id="IPR011047">
    <property type="entry name" value="Quinoprotein_ADH-like_sf"/>
</dbReference>
<organism evidence="3 4">
    <name type="scientific">Streptomyces physcomitrii</name>
    <dbReference type="NCBI Taxonomy" id="2724184"/>
    <lineage>
        <taxon>Bacteria</taxon>
        <taxon>Bacillati</taxon>
        <taxon>Actinomycetota</taxon>
        <taxon>Actinomycetes</taxon>
        <taxon>Kitasatosporales</taxon>
        <taxon>Streptomycetaceae</taxon>
        <taxon>Streptomyces</taxon>
    </lineage>
</organism>
<dbReference type="PANTHER" id="PTHR19879:SF9">
    <property type="entry name" value="TRANSCRIPTION INITIATION FACTOR TFIID SUBUNIT 5"/>
    <property type="match status" value="1"/>
</dbReference>
<dbReference type="SUPFAM" id="SSF50998">
    <property type="entry name" value="Quinoprotein alcohol dehydrogenase-like"/>
    <property type="match status" value="1"/>
</dbReference>
<feature type="repeat" description="WD" evidence="1">
    <location>
        <begin position="146"/>
        <end position="187"/>
    </location>
</feature>
<dbReference type="PANTHER" id="PTHR19879">
    <property type="entry name" value="TRANSCRIPTION INITIATION FACTOR TFIID"/>
    <property type="match status" value="1"/>
</dbReference>
<dbReference type="SMART" id="SM00320">
    <property type="entry name" value="WD40"/>
    <property type="match status" value="2"/>
</dbReference>